<proteinExistence type="predicted"/>
<evidence type="ECO:0000313" key="1">
    <source>
        <dbReference type="EMBL" id="KAK0405747.1"/>
    </source>
</evidence>
<sequence length="369" mass="41106">MTSGGDPKPLTSSCEADRLHRVDISFVEPENTSAENSSAASSKGINQIRVRLVHKTKNAVVGETKFSWPEDALPQQMLYDSSLGMLEIKSEKNIAKVPVRIPKASIQIGLTKPEGGEAFIGCCKSRSAGCEEGFHGCLLEGTLKRLQGEQRQWNREDHEAYKANRENGQTVLKSLVRENVFGSQLTRDVVEEFANLKAFDVLCDFLAVPSVIVTESVFTSVIKFCLAHDDASESRTMFAALLQKNMSSSQLTNEVRDKFTVEEVITIVKWCSDLIMSSTDVQGGDNLFSTVIELIDIMMNAYSQQLMWDPSAKQVIADLRDYIKTTITVCEKFAEWNIRSKVTSEFPELDGEPPCDYVIRTAKLAKRVL</sequence>
<reference evidence="1" key="1">
    <citation type="submission" date="2023-06" db="EMBL/GenBank/DDBJ databases">
        <title>Genomic analysis of the entomopathogenic nematode Steinernema hermaphroditum.</title>
        <authorList>
            <person name="Schwarz E.M."/>
            <person name="Heppert J.K."/>
            <person name="Baniya A."/>
            <person name="Schwartz H.T."/>
            <person name="Tan C.-H."/>
            <person name="Antoshechkin I."/>
            <person name="Sternberg P.W."/>
            <person name="Goodrich-Blair H."/>
            <person name="Dillman A.R."/>
        </authorList>
    </citation>
    <scope>NUCLEOTIDE SEQUENCE</scope>
    <source>
        <strain evidence="1">PS9179</strain>
        <tissue evidence="1">Whole animal</tissue>
    </source>
</reference>
<dbReference type="InterPro" id="IPR057711">
    <property type="entry name" value="DUF7951"/>
</dbReference>
<dbReference type="EMBL" id="JAUCMV010000004">
    <property type="protein sequence ID" value="KAK0405747.1"/>
    <property type="molecule type" value="Genomic_DNA"/>
</dbReference>
<dbReference type="AlphaFoldDB" id="A0AA39HJF7"/>
<protein>
    <submittedName>
        <fullName evidence="1">Uncharacterized protein</fullName>
    </submittedName>
</protein>
<accession>A0AA39HJF7</accession>
<organism evidence="1 2">
    <name type="scientific">Steinernema hermaphroditum</name>
    <dbReference type="NCBI Taxonomy" id="289476"/>
    <lineage>
        <taxon>Eukaryota</taxon>
        <taxon>Metazoa</taxon>
        <taxon>Ecdysozoa</taxon>
        <taxon>Nematoda</taxon>
        <taxon>Chromadorea</taxon>
        <taxon>Rhabditida</taxon>
        <taxon>Tylenchina</taxon>
        <taxon>Panagrolaimomorpha</taxon>
        <taxon>Strongyloidoidea</taxon>
        <taxon>Steinernematidae</taxon>
        <taxon>Steinernema</taxon>
    </lineage>
</organism>
<keyword evidence="2" id="KW-1185">Reference proteome</keyword>
<name>A0AA39HJF7_9BILA</name>
<dbReference type="Pfam" id="PF25824">
    <property type="entry name" value="DUF7951"/>
    <property type="match status" value="1"/>
</dbReference>
<comment type="caution">
    <text evidence="1">The sequence shown here is derived from an EMBL/GenBank/DDBJ whole genome shotgun (WGS) entry which is preliminary data.</text>
</comment>
<evidence type="ECO:0000313" key="2">
    <source>
        <dbReference type="Proteomes" id="UP001175271"/>
    </source>
</evidence>
<dbReference type="Proteomes" id="UP001175271">
    <property type="component" value="Unassembled WGS sequence"/>
</dbReference>
<gene>
    <name evidence="1" type="ORF">QR680_018174</name>
</gene>